<evidence type="ECO:0000313" key="1">
    <source>
        <dbReference type="EMBL" id="KAK1869869.1"/>
    </source>
</evidence>
<gene>
    <name evidence="1" type="ORF">I4F81_012334</name>
</gene>
<name>A0ACC3CHT4_PYRYE</name>
<dbReference type="Proteomes" id="UP000798662">
    <property type="component" value="Chromosome 3"/>
</dbReference>
<dbReference type="EMBL" id="CM020620">
    <property type="protein sequence ID" value="KAK1869869.1"/>
    <property type="molecule type" value="Genomic_DNA"/>
</dbReference>
<evidence type="ECO:0000313" key="2">
    <source>
        <dbReference type="Proteomes" id="UP000798662"/>
    </source>
</evidence>
<sequence length="259" mass="26490">MAALKPYSAPPTAYGRYTPFLILTARLLGERPSYYPVLSLAPSALATHVGLFSRLFGSPAVDVRAPGALPPRLRRLTYMAASRANGCAYCAANGCAFGDILRGPVAAQAQLYAGIPTTIAPLYAWVHARLGAASGRFLLRPADIEVARAFCFALRENVLIDDLPAAPRGAAAAAAAAAVAAATTPGGARRRPGGGAGGDGGVGAGGVGALRSPDASQWNVADRLRLVAAFAAATRSAGLAAGAHAAAARCELWWRWSLL</sequence>
<keyword evidence="2" id="KW-1185">Reference proteome</keyword>
<comment type="caution">
    <text evidence="1">The sequence shown here is derived from an EMBL/GenBank/DDBJ whole genome shotgun (WGS) entry which is preliminary data.</text>
</comment>
<reference evidence="1" key="1">
    <citation type="submission" date="2019-11" db="EMBL/GenBank/DDBJ databases">
        <title>Nori genome reveals adaptations in red seaweeds to the harsh intertidal environment.</title>
        <authorList>
            <person name="Wang D."/>
            <person name="Mao Y."/>
        </authorList>
    </citation>
    <scope>NUCLEOTIDE SEQUENCE</scope>
    <source>
        <tissue evidence="1">Gametophyte</tissue>
    </source>
</reference>
<protein>
    <submittedName>
        <fullName evidence="1">Uncharacterized protein</fullName>
    </submittedName>
</protein>
<organism evidence="1 2">
    <name type="scientific">Pyropia yezoensis</name>
    <name type="common">Susabi-nori</name>
    <name type="synonym">Porphyra yezoensis</name>
    <dbReference type="NCBI Taxonomy" id="2788"/>
    <lineage>
        <taxon>Eukaryota</taxon>
        <taxon>Rhodophyta</taxon>
        <taxon>Bangiophyceae</taxon>
        <taxon>Bangiales</taxon>
        <taxon>Bangiaceae</taxon>
        <taxon>Pyropia</taxon>
    </lineage>
</organism>
<accession>A0ACC3CHT4</accession>
<proteinExistence type="predicted"/>